<evidence type="ECO:0000256" key="1">
    <source>
        <dbReference type="ARBA" id="ARBA00009986"/>
    </source>
</evidence>
<dbReference type="SUPFAM" id="SSF53720">
    <property type="entry name" value="ALDH-like"/>
    <property type="match status" value="2"/>
</dbReference>
<dbReference type="InterPro" id="IPR015590">
    <property type="entry name" value="Aldehyde_DH_dom"/>
</dbReference>
<dbReference type="InterPro" id="IPR016162">
    <property type="entry name" value="Ald_DH_N"/>
</dbReference>
<dbReference type="AlphaFoldDB" id="A0A5N5LEY1"/>
<accession>A0A5N5LEY1</accession>
<dbReference type="InterPro" id="IPR016161">
    <property type="entry name" value="Ald_DH/histidinol_DH"/>
</dbReference>
<dbReference type="PROSITE" id="PS00070">
    <property type="entry name" value="ALDEHYDE_DEHYDR_CYS"/>
    <property type="match status" value="1"/>
</dbReference>
<dbReference type="GO" id="GO:0004491">
    <property type="term" value="F:methylmalonate-semialdehyde dehydrogenase (acylating, NAD) activity"/>
    <property type="evidence" value="ECO:0007669"/>
    <property type="project" value="UniProtKB-EC"/>
</dbReference>
<organism evidence="6 7">
    <name type="scientific">Salix brachista</name>
    <dbReference type="NCBI Taxonomy" id="2182728"/>
    <lineage>
        <taxon>Eukaryota</taxon>
        <taxon>Viridiplantae</taxon>
        <taxon>Streptophyta</taxon>
        <taxon>Embryophyta</taxon>
        <taxon>Tracheophyta</taxon>
        <taxon>Spermatophyta</taxon>
        <taxon>Magnoliopsida</taxon>
        <taxon>eudicotyledons</taxon>
        <taxon>Gunneridae</taxon>
        <taxon>Pentapetalae</taxon>
        <taxon>rosids</taxon>
        <taxon>fabids</taxon>
        <taxon>Malpighiales</taxon>
        <taxon>Salicaceae</taxon>
        <taxon>Saliceae</taxon>
        <taxon>Salix</taxon>
    </lineage>
</organism>
<feature type="domain" description="Aldehyde dehydrogenase" evidence="5">
    <location>
        <begin position="329"/>
        <end position="623"/>
    </location>
</feature>
<dbReference type="CDD" id="cd07085">
    <property type="entry name" value="ALDH_F6_MMSDH"/>
    <property type="match status" value="1"/>
</dbReference>
<protein>
    <recommendedName>
        <fullName evidence="2">methylmalonate-semialdehyde dehydrogenase (CoA acylating)</fullName>
        <ecNumber evidence="2">1.2.1.27</ecNumber>
    </recommendedName>
</protein>
<reference evidence="7" key="1">
    <citation type="journal article" date="2019" name="Gigascience">
        <title>De novo genome assembly of the endangered Acer yangbiense, a plant species with extremely small populations endemic to Yunnan Province, China.</title>
        <authorList>
            <person name="Yang J."/>
            <person name="Wariss H.M."/>
            <person name="Tao L."/>
            <person name="Zhang R."/>
            <person name="Yun Q."/>
            <person name="Hollingsworth P."/>
            <person name="Dao Z."/>
            <person name="Luo G."/>
            <person name="Guo H."/>
            <person name="Ma Y."/>
            <person name="Sun W."/>
        </authorList>
    </citation>
    <scope>NUCLEOTIDE SEQUENCE [LARGE SCALE GENOMIC DNA]</scope>
    <source>
        <strain evidence="7">cv. br00</strain>
    </source>
</reference>
<sequence length="646" mass="70010">MLPLKFSIQRGKKLAQDDFIIINQLFKLCYRITLIYFDPFFFPFTARNLKALKPSIFALRSSYYFSTGIVEPSSSLRSPPRVPNLIGGKFVDSQSSSTIDVINPATQEVVSQLPLTTNEEFKAAVSAAKHAFPAWRNTPITTRQRVMLKLQELIRRDIDKLAMNITTEQGKTLKDAHGDVFRGLEVVEHACGMATLQMGEYVPNVANGIDTFSIREPLGVCAGICPFNFPAMIPLWMFPVAVTCGNTFVLKPSEKDPGENLLVHTLCIRLGATLHEVGYTDNVIASYGYWKLLWPRIVGLSFSNVKKCSFGSPGKFRQAALLWDKGGASIILAELAMEAGLPNGVLNIVHGTNDVVNAICDDDDIRAISFVGSNTAGMHIYSRASAKGKRVQSNMGAKNHAIVLPDANTDATLNALVAAGFGAAGQRCMALSTVVFVGDSHSWENKLVELAKSLKVNAGTEPDVDLGPVITKQAKERVCKLIQSGVESGARLLLDGRNIVVPGYEDGNFIGPTILSGVTADMDCYKEEIFGPVLLCMEADSFEEAIHIVNRNKYGNGASLFTASGAAARKFQTEIEAGQVGINVPIPVPLPFFSFTGSKASFAGDLNFYGKAGVNFYTQIKTITQQWKDLPGGSGVSLAMPTSQKL</sequence>
<keyword evidence="3" id="KW-0560">Oxidoreductase</keyword>
<comment type="caution">
    <text evidence="6">The sequence shown here is derived from an EMBL/GenBank/DDBJ whole genome shotgun (WGS) entry which is preliminary data.</text>
</comment>
<dbReference type="InterPro" id="IPR016160">
    <property type="entry name" value="Ald_DH_CS_CYS"/>
</dbReference>
<dbReference type="EMBL" id="VDCV01000009">
    <property type="protein sequence ID" value="KAB5541172.1"/>
    <property type="molecule type" value="Genomic_DNA"/>
</dbReference>
<evidence type="ECO:0000256" key="4">
    <source>
        <dbReference type="ARBA" id="ARBA00023027"/>
    </source>
</evidence>
<dbReference type="Gene3D" id="3.40.309.10">
    <property type="entry name" value="Aldehyde Dehydrogenase, Chain A, domain 2"/>
    <property type="match status" value="1"/>
</dbReference>
<dbReference type="InterPro" id="IPR010061">
    <property type="entry name" value="MeMal-semiAld_DH"/>
</dbReference>
<dbReference type="PANTHER" id="PTHR43866">
    <property type="entry name" value="MALONATE-SEMIALDEHYDE DEHYDROGENASE"/>
    <property type="match status" value="1"/>
</dbReference>
<dbReference type="InterPro" id="IPR016163">
    <property type="entry name" value="Ald_DH_C"/>
</dbReference>
<dbReference type="EC" id="1.2.1.27" evidence="2"/>
<evidence type="ECO:0000256" key="2">
    <source>
        <dbReference type="ARBA" id="ARBA00013048"/>
    </source>
</evidence>
<dbReference type="GO" id="GO:0006574">
    <property type="term" value="P:L-valine catabolic process"/>
    <property type="evidence" value="ECO:0007669"/>
    <property type="project" value="TreeGrafter"/>
</dbReference>
<dbReference type="NCBIfam" id="TIGR01722">
    <property type="entry name" value="MMSDH"/>
    <property type="match status" value="1"/>
</dbReference>
<evidence type="ECO:0000259" key="5">
    <source>
        <dbReference type="Pfam" id="PF00171"/>
    </source>
</evidence>
<proteinExistence type="inferred from homology"/>
<name>A0A5N5LEY1_9ROSI</name>
<dbReference type="FunFam" id="3.40.309.10:FF:000002">
    <property type="entry name" value="Methylmalonate-semialdehyde dehydrogenase (Acylating)"/>
    <property type="match status" value="1"/>
</dbReference>
<keyword evidence="7" id="KW-1185">Reference proteome</keyword>
<dbReference type="Pfam" id="PF00171">
    <property type="entry name" value="Aldedh"/>
    <property type="match status" value="2"/>
</dbReference>
<dbReference type="PANTHER" id="PTHR43866:SF3">
    <property type="entry name" value="METHYLMALONATE-SEMIALDEHYDE DEHYDROGENASE [ACYLATING], MITOCHONDRIAL"/>
    <property type="match status" value="1"/>
</dbReference>
<evidence type="ECO:0000313" key="7">
    <source>
        <dbReference type="Proteomes" id="UP000326939"/>
    </source>
</evidence>
<dbReference type="Gene3D" id="3.40.605.10">
    <property type="entry name" value="Aldehyde Dehydrogenase, Chain A, domain 1"/>
    <property type="match status" value="2"/>
</dbReference>
<feature type="domain" description="Aldehyde dehydrogenase" evidence="5">
    <location>
        <begin position="90"/>
        <end position="267"/>
    </location>
</feature>
<dbReference type="GO" id="GO:0006210">
    <property type="term" value="P:thymine catabolic process"/>
    <property type="evidence" value="ECO:0007669"/>
    <property type="project" value="TreeGrafter"/>
</dbReference>
<dbReference type="GO" id="GO:0005739">
    <property type="term" value="C:mitochondrion"/>
    <property type="evidence" value="ECO:0007669"/>
    <property type="project" value="TreeGrafter"/>
</dbReference>
<comment type="similarity">
    <text evidence="1">Belongs to the aldehyde dehydrogenase family.</text>
</comment>
<evidence type="ECO:0000313" key="6">
    <source>
        <dbReference type="EMBL" id="KAB5541172.1"/>
    </source>
</evidence>
<dbReference type="Proteomes" id="UP000326939">
    <property type="component" value="Chromosome 9"/>
</dbReference>
<gene>
    <name evidence="6" type="ORF">DKX38_014146</name>
</gene>
<keyword evidence="4" id="KW-0520">NAD</keyword>
<evidence type="ECO:0000256" key="3">
    <source>
        <dbReference type="ARBA" id="ARBA00023002"/>
    </source>
</evidence>